<dbReference type="Gene3D" id="3.30.230.40">
    <property type="entry name" value="Imidazole glycerol phosphate dehydratase, domain 1"/>
    <property type="match status" value="2"/>
</dbReference>
<evidence type="ECO:0000313" key="8">
    <source>
        <dbReference type="EMBL" id="PIS39407.1"/>
    </source>
</evidence>
<evidence type="ECO:0000256" key="1">
    <source>
        <dbReference type="ARBA" id="ARBA00005047"/>
    </source>
</evidence>
<keyword evidence="5 6" id="KW-0456">Lyase</keyword>
<organism evidence="8 9">
    <name type="scientific">Candidatus Nealsonbacteria bacterium CG08_land_8_20_14_0_20_38_20</name>
    <dbReference type="NCBI Taxonomy" id="1974705"/>
    <lineage>
        <taxon>Bacteria</taxon>
        <taxon>Candidatus Nealsoniibacteriota</taxon>
    </lineage>
</organism>
<dbReference type="UniPathway" id="UPA00031">
    <property type="reaction ID" value="UER00011"/>
</dbReference>
<keyword evidence="4 6" id="KW-0368">Histidine biosynthesis</keyword>
<dbReference type="GO" id="GO:0005737">
    <property type="term" value="C:cytoplasm"/>
    <property type="evidence" value="ECO:0007669"/>
    <property type="project" value="UniProtKB-SubCell"/>
</dbReference>
<protein>
    <recommendedName>
        <fullName evidence="2 6">Imidazoleglycerol-phosphate dehydratase</fullName>
        <shortName evidence="6">IGPD</shortName>
        <ecNumber evidence="6 7">4.2.1.19</ecNumber>
    </recommendedName>
</protein>
<gene>
    <name evidence="6" type="primary">hisB</name>
    <name evidence="8" type="ORF">COT33_02195</name>
</gene>
<dbReference type="InterPro" id="IPR020565">
    <property type="entry name" value="ImidazoleglycerP_deHydtase_CS"/>
</dbReference>
<comment type="catalytic activity">
    <reaction evidence="6 7">
        <text>D-erythro-1-(imidazol-4-yl)glycerol 3-phosphate = 3-(imidazol-4-yl)-2-oxopropyl phosphate + H2O</text>
        <dbReference type="Rhea" id="RHEA:11040"/>
        <dbReference type="ChEBI" id="CHEBI:15377"/>
        <dbReference type="ChEBI" id="CHEBI:57766"/>
        <dbReference type="ChEBI" id="CHEBI:58278"/>
        <dbReference type="EC" id="4.2.1.19"/>
    </reaction>
</comment>
<proteinExistence type="inferred from homology"/>
<comment type="subcellular location">
    <subcellularLocation>
        <location evidence="6 7">Cytoplasm</location>
    </subcellularLocation>
</comment>
<evidence type="ECO:0000256" key="5">
    <source>
        <dbReference type="ARBA" id="ARBA00023239"/>
    </source>
</evidence>
<dbReference type="GO" id="GO:0000105">
    <property type="term" value="P:L-histidine biosynthetic process"/>
    <property type="evidence" value="ECO:0007669"/>
    <property type="project" value="UniProtKB-UniRule"/>
</dbReference>
<dbReference type="Proteomes" id="UP000230088">
    <property type="component" value="Unassembled WGS sequence"/>
</dbReference>
<evidence type="ECO:0000256" key="6">
    <source>
        <dbReference type="HAMAP-Rule" id="MF_00076"/>
    </source>
</evidence>
<dbReference type="EMBL" id="PEYD01000040">
    <property type="protein sequence ID" value="PIS39407.1"/>
    <property type="molecule type" value="Genomic_DNA"/>
</dbReference>
<name>A0A2H0YLN1_9BACT</name>
<dbReference type="InterPro" id="IPR038494">
    <property type="entry name" value="IGPD_sf"/>
</dbReference>
<dbReference type="InterPro" id="IPR000807">
    <property type="entry name" value="ImidazoleglycerolP_deHydtase"/>
</dbReference>
<dbReference type="NCBIfam" id="NF002111">
    <property type="entry name" value="PRK00951.2-1"/>
    <property type="match status" value="1"/>
</dbReference>
<dbReference type="PANTHER" id="PTHR23133">
    <property type="entry name" value="IMIDAZOLEGLYCEROL-PHOSPHATE DEHYDRATASE HIS7"/>
    <property type="match status" value="1"/>
</dbReference>
<evidence type="ECO:0000256" key="2">
    <source>
        <dbReference type="ARBA" id="ARBA00016664"/>
    </source>
</evidence>
<dbReference type="InterPro" id="IPR020568">
    <property type="entry name" value="Ribosomal_Su5_D2-typ_SF"/>
</dbReference>
<evidence type="ECO:0000256" key="4">
    <source>
        <dbReference type="ARBA" id="ARBA00023102"/>
    </source>
</evidence>
<sequence length="196" mass="22338">MKKRTATIKRKTGETDITIKVNLDGTGKYQINTGMVFFNHMLELFSRHSLIDLLIKAKGDLKIDEHHLVEDVGICLGQAIRKALGNKKGVKRYGFLLPMDDALAEVALDLGGRPYLVWNVSFKREKIGDMPTELFEDFFRAITDNLQANIHINLRYGRNEHHIAESIFKALARAMRFAISRDERVKNLLPTTKGML</sequence>
<dbReference type="NCBIfam" id="NF002109">
    <property type="entry name" value="PRK00951.1-5"/>
    <property type="match status" value="1"/>
</dbReference>
<accession>A0A2H0YLN1</accession>
<dbReference type="PROSITE" id="PS00954">
    <property type="entry name" value="IGP_DEHYDRATASE_1"/>
    <property type="match status" value="1"/>
</dbReference>
<dbReference type="EC" id="4.2.1.19" evidence="6 7"/>
<comment type="similarity">
    <text evidence="6 7">Belongs to the imidazoleglycerol-phosphate dehydratase family.</text>
</comment>
<dbReference type="SUPFAM" id="SSF54211">
    <property type="entry name" value="Ribosomal protein S5 domain 2-like"/>
    <property type="match status" value="2"/>
</dbReference>
<dbReference type="CDD" id="cd07914">
    <property type="entry name" value="IGPD"/>
    <property type="match status" value="1"/>
</dbReference>
<comment type="caution">
    <text evidence="8">The sequence shown here is derived from an EMBL/GenBank/DDBJ whole genome shotgun (WGS) entry which is preliminary data.</text>
</comment>
<reference evidence="9" key="1">
    <citation type="submission" date="2017-09" db="EMBL/GenBank/DDBJ databases">
        <title>Depth-based differentiation of microbial function through sediment-hosted aquifers and enrichment of novel symbionts in the deep terrestrial subsurface.</title>
        <authorList>
            <person name="Probst A.J."/>
            <person name="Ladd B."/>
            <person name="Jarett J.K."/>
            <person name="Geller-Mcgrath D.E."/>
            <person name="Sieber C.M.K."/>
            <person name="Emerson J.B."/>
            <person name="Anantharaman K."/>
            <person name="Thomas B.C."/>
            <person name="Malmstrom R."/>
            <person name="Stieglmeier M."/>
            <person name="Klingl A."/>
            <person name="Woyke T."/>
            <person name="Ryan C.M."/>
            <person name="Banfield J.F."/>
        </authorList>
    </citation>
    <scope>NUCLEOTIDE SEQUENCE [LARGE SCALE GENOMIC DNA]</scope>
</reference>
<dbReference type="NCBIfam" id="NF002114">
    <property type="entry name" value="PRK00951.2-4"/>
    <property type="match status" value="1"/>
</dbReference>
<dbReference type="FunFam" id="3.30.230.40:FF:000001">
    <property type="entry name" value="Imidazoleglycerol-phosphate dehydratase HisB"/>
    <property type="match status" value="1"/>
</dbReference>
<keyword evidence="3 6" id="KW-0028">Amino-acid biosynthesis</keyword>
<keyword evidence="6" id="KW-0963">Cytoplasm</keyword>
<dbReference type="FunFam" id="3.30.230.40:FF:000003">
    <property type="entry name" value="Imidazoleglycerol-phosphate dehydratase HisB"/>
    <property type="match status" value="1"/>
</dbReference>
<comment type="pathway">
    <text evidence="1 6 7">Amino-acid biosynthesis; L-histidine biosynthesis; L-histidine from 5-phospho-alpha-D-ribose 1-diphosphate: step 6/9.</text>
</comment>
<evidence type="ECO:0000256" key="3">
    <source>
        <dbReference type="ARBA" id="ARBA00022605"/>
    </source>
</evidence>
<dbReference type="GO" id="GO:0004424">
    <property type="term" value="F:imidazoleglycerol-phosphate dehydratase activity"/>
    <property type="evidence" value="ECO:0007669"/>
    <property type="project" value="UniProtKB-UniRule"/>
</dbReference>
<dbReference type="PROSITE" id="PS00955">
    <property type="entry name" value="IGP_DEHYDRATASE_2"/>
    <property type="match status" value="1"/>
</dbReference>
<dbReference type="AlphaFoldDB" id="A0A2H0YLN1"/>
<evidence type="ECO:0000256" key="7">
    <source>
        <dbReference type="RuleBase" id="RU000599"/>
    </source>
</evidence>
<evidence type="ECO:0000313" key="9">
    <source>
        <dbReference type="Proteomes" id="UP000230088"/>
    </source>
</evidence>
<dbReference type="Pfam" id="PF00475">
    <property type="entry name" value="IGPD"/>
    <property type="match status" value="1"/>
</dbReference>
<dbReference type="PANTHER" id="PTHR23133:SF2">
    <property type="entry name" value="IMIDAZOLEGLYCEROL-PHOSPHATE DEHYDRATASE"/>
    <property type="match status" value="1"/>
</dbReference>
<dbReference type="HAMAP" id="MF_00076">
    <property type="entry name" value="HisB"/>
    <property type="match status" value="1"/>
</dbReference>